<evidence type="ECO:0000313" key="2">
    <source>
        <dbReference type="Proteomes" id="UP000241436"/>
    </source>
</evidence>
<sequence>MLSLFGPLLSPFAWTDQSIKSFSSPLSFDNYGDGVRLIWGGRRLAMNLHVVCCERLSEWFVPFNLYLEE</sequence>
<accession>A0A2T4TUQ6</accession>
<reference evidence="2" key="2">
    <citation type="journal article" date="2018" name="Environ. Microbiol.">
        <title>Bloom of a denitrifying methanotroph, 'Candidatus Methylomirabilis limnetica', in a deep stratified lake.</title>
        <authorList>
            <person name="Graf J.S."/>
            <person name="Mayr M.J."/>
            <person name="Marchant H.K."/>
            <person name="Tienken D."/>
            <person name="Hach P.F."/>
            <person name="Brand A."/>
            <person name="Schubert C.J."/>
            <person name="Kuypers M.M."/>
            <person name="Milucka J."/>
        </authorList>
    </citation>
    <scope>NUCLEOTIDE SEQUENCE [LARGE SCALE GENOMIC DNA]</scope>
    <source>
        <strain evidence="2">Zug</strain>
    </source>
</reference>
<proteinExistence type="predicted"/>
<comment type="caution">
    <text evidence="1">The sequence shown here is derived from an EMBL/GenBank/DDBJ whole genome shotgun (WGS) entry which is preliminary data.</text>
</comment>
<dbReference type="Proteomes" id="UP000241436">
    <property type="component" value="Unassembled WGS sequence"/>
</dbReference>
<keyword evidence="2" id="KW-1185">Reference proteome</keyword>
<reference evidence="1 2" key="1">
    <citation type="submission" date="2017-09" db="EMBL/GenBank/DDBJ databases">
        <title>Bloom of a denitrifying methanotroph, Candidatus Methylomirabilis limnetica, in a deep stratified lake.</title>
        <authorList>
            <person name="Graf J.S."/>
            <person name="Marchant H.K."/>
            <person name="Tienken D."/>
            <person name="Hach P.F."/>
            <person name="Brand A."/>
            <person name="Schubert C.J."/>
            <person name="Kuypers M.M."/>
            <person name="Milucka J."/>
        </authorList>
    </citation>
    <scope>NUCLEOTIDE SEQUENCE [LARGE SCALE GENOMIC DNA]</scope>
    <source>
        <strain evidence="1 2">Zug</strain>
    </source>
</reference>
<dbReference type="EMBL" id="NVQC01000040">
    <property type="protein sequence ID" value="PTL34850.1"/>
    <property type="molecule type" value="Genomic_DNA"/>
</dbReference>
<protein>
    <submittedName>
        <fullName evidence="1">Uncharacterized protein</fullName>
    </submittedName>
</protein>
<dbReference type="AlphaFoldDB" id="A0A2T4TUQ6"/>
<evidence type="ECO:0000313" key="1">
    <source>
        <dbReference type="EMBL" id="PTL34850.1"/>
    </source>
</evidence>
<organism evidence="1 2">
    <name type="scientific">Candidatus Methylomirabilis limnetica</name>
    <dbReference type="NCBI Taxonomy" id="2033718"/>
    <lineage>
        <taxon>Bacteria</taxon>
        <taxon>Candidatus Methylomirabilota</taxon>
        <taxon>Candidatus Methylomirabilia</taxon>
        <taxon>Candidatus Methylomirabilales</taxon>
        <taxon>Candidatus Methylomirabilaceae</taxon>
        <taxon>Candidatus Methylomirabilis</taxon>
    </lineage>
</organism>
<name>A0A2T4TUQ6_9BACT</name>
<gene>
    <name evidence="1" type="ORF">CLG94_12715</name>
</gene>